<accession>A0A2S3ZZZ5</accession>
<feature type="region of interest" description="Disordered" evidence="1">
    <location>
        <begin position="35"/>
        <end position="86"/>
    </location>
</feature>
<protein>
    <submittedName>
        <fullName evidence="2">Uncharacterized protein</fullName>
    </submittedName>
</protein>
<dbReference type="AlphaFoldDB" id="A0A2S3ZZZ5"/>
<organism evidence="2 3">
    <name type="scientific">Arthrobacter glacialis</name>
    <dbReference type="NCBI Taxonomy" id="1664"/>
    <lineage>
        <taxon>Bacteria</taxon>
        <taxon>Bacillati</taxon>
        <taxon>Actinomycetota</taxon>
        <taxon>Actinomycetes</taxon>
        <taxon>Micrococcales</taxon>
        <taxon>Micrococcaceae</taxon>
        <taxon>Arthrobacter</taxon>
    </lineage>
</organism>
<evidence type="ECO:0000256" key="1">
    <source>
        <dbReference type="SAM" id="MobiDB-lite"/>
    </source>
</evidence>
<reference evidence="2 3" key="1">
    <citation type="submission" date="2018-01" db="EMBL/GenBank/DDBJ databases">
        <title>Arthrobacter sp. nov., from glaciers in China.</title>
        <authorList>
            <person name="Liu Q."/>
            <person name="Xin Y.-H."/>
        </authorList>
    </citation>
    <scope>NUCLEOTIDE SEQUENCE [LARGE SCALE GENOMIC DNA]</scope>
    <source>
        <strain evidence="2 3">HLT2-12-2</strain>
    </source>
</reference>
<dbReference type="EMBL" id="PPXC01000003">
    <property type="protein sequence ID" value="POH74447.1"/>
    <property type="molecule type" value="Genomic_DNA"/>
</dbReference>
<sequence length="266" mass="26861">MQSSGNPATGLSAWAAAGIVVAALALAGCGVSLGIPEKTSAPAPSPSASSPTGVTPSAGSSESATGSQAAASQSSPASASSADWKNFTDPGKTVSFEVPQDWSVQVLPSPGAGALHLEVKDPAGTLMATLNTHITGLGGACQPASSRPYTVLASLPMVIPSDNTAPAAVEPRYVYRVIQGATHFFASYGLTDQSAGPDGKACLVYNTVTSKKLGVYMFGDVLQFTSAPDGSPGLRAFATIADAQAHMRSAEYQNIQKMVTSLKVLG</sequence>
<comment type="caution">
    <text evidence="2">The sequence shown here is derived from an EMBL/GenBank/DDBJ whole genome shotgun (WGS) entry which is preliminary data.</text>
</comment>
<evidence type="ECO:0000313" key="3">
    <source>
        <dbReference type="Proteomes" id="UP000237061"/>
    </source>
</evidence>
<keyword evidence="3" id="KW-1185">Reference proteome</keyword>
<name>A0A2S3ZZZ5_ARTGL</name>
<dbReference type="Proteomes" id="UP000237061">
    <property type="component" value="Unassembled WGS sequence"/>
</dbReference>
<proteinExistence type="predicted"/>
<evidence type="ECO:0000313" key="2">
    <source>
        <dbReference type="EMBL" id="POH74447.1"/>
    </source>
</evidence>
<gene>
    <name evidence="2" type="ORF">CVS27_04225</name>
</gene>
<feature type="compositionally biased region" description="Low complexity" evidence="1">
    <location>
        <begin position="35"/>
        <end position="82"/>
    </location>
</feature>